<name>A0ABR8T0Y4_9BACL</name>
<keyword evidence="1" id="KW-0472">Membrane</keyword>
<dbReference type="EMBL" id="JACSQL010000007">
    <property type="protein sequence ID" value="MBD7969425.1"/>
    <property type="molecule type" value="Genomic_DNA"/>
</dbReference>
<dbReference type="RefSeq" id="WP_191801458.1">
    <property type="nucleotide sequence ID" value="NZ_JACSQL010000007.1"/>
</dbReference>
<organism evidence="2 3">
    <name type="scientific">Paenibacillus gallinarum</name>
    <dbReference type="NCBI Taxonomy" id="2762232"/>
    <lineage>
        <taxon>Bacteria</taxon>
        <taxon>Bacillati</taxon>
        <taxon>Bacillota</taxon>
        <taxon>Bacilli</taxon>
        <taxon>Bacillales</taxon>
        <taxon>Paenibacillaceae</taxon>
        <taxon>Paenibacillus</taxon>
    </lineage>
</organism>
<feature type="transmembrane region" description="Helical" evidence="1">
    <location>
        <begin position="14"/>
        <end position="31"/>
    </location>
</feature>
<evidence type="ECO:0000313" key="3">
    <source>
        <dbReference type="Proteomes" id="UP000608071"/>
    </source>
</evidence>
<evidence type="ECO:0000256" key="1">
    <source>
        <dbReference type="SAM" id="Phobius"/>
    </source>
</evidence>
<sequence length="72" mass="8465">MDSIYKKLQNIKNMMYDVFSIHNLVFLFLVYPESALTDYERRDDMLTEQERLNPLKNSSLLVSSALMCQTPT</sequence>
<keyword evidence="1" id="KW-1133">Transmembrane helix</keyword>
<keyword evidence="3" id="KW-1185">Reference proteome</keyword>
<accession>A0ABR8T0Y4</accession>
<gene>
    <name evidence="2" type="ORF">H9647_15255</name>
</gene>
<proteinExistence type="predicted"/>
<keyword evidence="1" id="KW-0812">Transmembrane</keyword>
<reference evidence="2 3" key="1">
    <citation type="submission" date="2020-08" db="EMBL/GenBank/DDBJ databases">
        <title>A Genomic Blueprint of the Chicken Gut Microbiome.</title>
        <authorList>
            <person name="Gilroy R."/>
            <person name="Ravi A."/>
            <person name="Getino M."/>
            <person name="Pursley I."/>
            <person name="Horton D.L."/>
            <person name="Alikhan N.-F."/>
            <person name="Baker D."/>
            <person name="Gharbi K."/>
            <person name="Hall N."/>
            <person name="Watson M."/>
            <person name="Adriaenssens E.M."/>
            <person name="Foster-Nyarko E."/>
            <person name="Jarju S."/>
            <person name="Secka A."/>
            <person name="Antonio M."/>
            <person name="Oren A."/>
            <person name="Chaudhuri R."/>
            <person name="La Ragione R.M."/>
            <person name="Hildebrand F."/>
            <person name="Pallen M.J."/>
        </authorList>
    </citation>
    <scope>NUCLEOTIDE SEQUENCE [LARGE SCALE GENOMIC DNA]</scope>
    <source>
        <strain evidence="2 3">Sa2BVA9</strain>
    </source>
</reference>
<dbReference type="Proteomes" id="UP000608071">
    <property type="component" value="Unassembled WGS sequence"/>
</dbReference>
<comment type="caution">
    <text evidence="2">The sequence shown here is derived from an EMBL/GenBank/DDBJ whole genome shotgun (WGS) entry which is preliminary data.</text>
</comment>
<protein>
    <submittedName>
        <fullName evidence="2">Uncharacterized protein</fullName>
    </submittedName>
</protein>
<evidence type="ECO:0000313" key="2">
    <source>
        <dbReference type="EMBL" id="MBD7969425.1"/>
    </source>
</evidence>